<reference evidence="2 3" key="1">
    <citation type="submission" date="2015-11" db="EMBL/GenBank/DDBJ databases">
        <title>Genomic analysis of 38 Legionella species identifies large and diverse effector repertoires.</title>
        <authorList>
            <person name="Burstein D."/>
            <person name="Amaro F."/>
            <person name="Zusman T."/>
            <person name="Lifshitz Z."/>
            <person name="Cohen O."/>
            <person name="Gilbert J.A."/>
            <person name="Pupko T."/>
            <person name="Shuman H.A."/>
            <person name="Segal G."/>
        </authorList>
    </citation>
    <scope>NUCLEOTIDE SEQUENCE [LARGE SCALE GENOMIC DNA]</scope>
    <source>
        <strain evidence="2 3">ATCC 43878</strain>
    </source>
</reference>
<dbReference type="RefSeq" id="WP_058441435.1">
    <property type="nucleotide sequence ID" value="NZ_CAAAHU010000023.1"/>
</dbReference>
<proteinExistence type="predicted"/>
<accession>A0A0W0SMH9</accession>
<dbReference type="EMBL" id="LNXV01000009">
    <property type="protein sequence ID" value="KTC84484.1"/>
    <property type="molecule type" value="Genomic_DNA"/>
</dbReference>
<dbReference type="PATRIC" id="fig|29422.6.peg.1431"/>
<evidence type="ECO:0000256" key="1">
    <source>
        <dbReference type="SAM" id="Coils"/>
    </source>
</evidence>
<feature type="coiled-coil region" evidence="1">
    <location>
        <begin position="98"/>
        <end position="125"/>
    </location>
</feature>
<dbReference type="AlphaFoldDB" id="A0A0W0SMH9"/>
<protein>
    <submittedName>
        <fullName evidence="2">Uncharacterized protein</fullName>
    </submittedName>
</protein>
<keyword evidence="1" id="KW-0175">Coiled coil</keyword>
<organism evidence="2 3">
    <name type="scientific">Legionella brunensis</name>
    <dbReference type="NCBI Taxonomy" id="29422"/>
    <lineage>
        <taxon>Bacteria</taxon>
        <taxon>Pseudomonadati</taxon>
        <taxon>Pseudomonadota</taxon>
        <taxon>Gammaproteobacteria</taxon>
        <taxon>Legionellales</taxon>
        <taxon>Legionellaceae</taxon>
        <taxon>Legionella</taxon>
    </lineage>
</organism>
<comment type="caution">
    <text evidence="2">The sequence shown here is derived from an EMBL/GenBank/DDBJ whole genome shotgun (WGS) entry which is preliminary data.</text>
</comment>
<gene>
    <name evidence="2" type="ORF">Lbru_1352</name>
</gene>
<dbReference type="Proteomes" id="UP000054742">
    <property type="component" value="Unassembled WGS sequence"/>
</dbReference>
<evidence type="ECO:0000313" key="3">
    <source>
        <dbReference type="Proteomes" id="UP000054742"/>
    </source>
</evidence>
<keyword evidence="3" id="KW-1185">Reference proteome</keyword>
<dbReference type="OrthoDB" id="10000868at2"/>
<name>A0A0W0SMH9_9GAMM</name>
<sequence length="305" mass="34773">MKILVGGTVISLNDLLTLNHVNMDNVPGNIITLQQNLQINISSLVRDLHHMLPPEPPRPEEPSRTTREWVEFEGGLSSSWVDDNRPEEDKYREVDKPNEQYQRELREYQQKLRDYQQDYETYSKKLGAVHNSDIYKNKMTELRNLQNVQGILHNSVPIPEWQDVKEKLTQAINTSGTKREEGERLLEKLNNIENSNLSPERKVERAIDAMLEEYRSILRSGLTGVFTKQTGSSLAQNLQDFSTENLGITLPTSLSKGQPLSIESLHRAGCVSDDLYKGITGKTPGDKYEVGKGPEVESYYTNNML</sequence>
<evidence type="ECO:0000313" key="2">
    <source>
        <dbReference type="EMBL" id="KTC84484.1"/>
    </source>
</evidence>